<accession>W9DNA8</accession>
<dbReference type="SUPFAM" id="SSF46955">
    <property type="entry name" value="Putative DNA-binding domain"/>
    <property type="match status" value="1"/>
</dbReference>
<comment type="caution">
    <text evidence="2">The sequence shown here is derived from an EMBL/GenBank/DDBJ whole genome shotgun (WGS) entry which is preliminary data.</text>
</comment>
<dbReference type="InterPro" id="IPR041657">
    <property type="entry name" value="HTH_17"/>
</dbReference>
<keyword evidence="3" id="KW-1185">Reference proteome</keyword>
<protein>
    <submittedName>
        <fullName evidence="2">DNA-binding protein, excisionase family</fullName>
    </submittedName>
</protein>
<dbReference type="OrthoDB" id="9805629at2"/>
<evidence type="ECO:0000259" key="1">
    <source>
        <dbReference type="Pfam" id="PF12728"/>
    </source>
</evidence>
<sequence length="68" mass="7717">MPDTGWVIVVGVTTQEVAQQWGVTDRVVRRMCASGRIPGAFRLGRDWFIPRTSIEKIPTRRDRACQTS</sequence>
<proteinExistence type="predicted"/>
<dbReference type="EMBL" id="AZAK01000001">
    <property type="protein sequence ID" value="ETA66370.1"/>
    <property type="molecule type" value="Genomic_DNA"/>
</dbReference>
<organism evidence="2 3">
    <name type="scientific">Haloechinothrix halophila YIM 93223</name>
    <dbReference type="NCBI Taxonomy" id="592678"/>
    <lineage>
        <taxon>Bacteria</taxon>
        <taxon>Bacillati</taxon>
        <taxon>Actinomycetota</taxon>
        <taxon>Actinomycetes</taxon>
        <taxon>Pseudonocardiales</taxon>
        <taxon>Pseudonocardiaceae</taxon>
        <taxon>Haloechinothrix</taxon>
    </lineage>
</organism>
<gene>
    <name evidence="2" type="ORF">AmyhaDRAFT_0124</name>
</gene>
<dbReference type="Pfam" id="PF12728">
    <property type="entry name" value="HTH_17"/>
    <property type="match status" value="1"/>
</dbReference>
<name>W9DNA8_9PSEU</name>
<evidence type="ECO:0000313" key="2">
    <source>
        <dbReference type="EMBL" id="ETA66370.1"/>
    </source>
</evidence>
<dbReference type="InterPro" id="IPR009061">
    <property type="entry name" value="DNA-bd_dom_put_sf"/>
</dbReference>
<dbReference type="GO" id="GO:0003677">
    <property type="term" value="F:DNA binding"/>
    <property type="evidence" value="ECO:0007669"/>
    <property type="project" value="UniProtKB-KW"/>
</dbReference>
<dbReference type="NCBIfam" id="TIGR01764">
    <property type="entry name" value="excise"/>
    <property type="match status" value="1"/>
</dbReference>
<dbReference type="Proteomes" id="UP000054357">
    <property type="component" value="Unassembled WGS sequence"/>
</dbReference>
<keyword evidence="2" id="KW-0238">DNA-binding</keyword>
<reference evidence="2 3" key="1">
    <citation type="submission" date="2013-08" db="EMBL/GenBank/DDBJ databases">
        <authorList>
            <consortium name="DOE Joint Genome Institute"/>
            <person name="Klenk H.-P."/>
            <person name="Huntemann M."/>
            <person name="Han J."/>
            <person name="Chen A."/>
            <person name="Kyrpides N."/>
            <person name="Mavromatis K."/>
            <person name="Markowitz V."/>
            <person name="Palaniappan K."/>
            <person name="Ivanova N."/>
            <person name="Schaumberg A."/>
            <person name="Pati A."/>
            <person name="Liolios K."/>
            <person name="Nordberg H.P."/>
            <person name="Cantor M.N."/>
            <person name="Hua S.X."/>
            <person name="Woyke T."/>
        </authorList>
    </citation>
    <scope>NUCLEOTIDE SEQUENCE [LARGE SCALE GENOMIC DNA]</scope>
    <source>
        <strain evidence="2 3">YIM 93223</strain>
    </source>
</reference>
<dbReference type="InterPro" id="IPR010093">
    <property type="entry name" value="SinI_DNA-bd"/>
</dbReference>
<evidence type="ECO:0000313" key="3">
    <source>
        <dbReference type="Proteomes" id="UP000054357"/>
    </source>
</evidence>
<dbReference type="HOGENOM" id="CLU_178120_1_1_11"/>
<dbReference type="AlphaFoldDB" id="W9DNA8"/>
<feature type="domain" description="Helix-turn-helix" evidence="1">
    <location>
        <begin position="13"/>
        <end position="56"/>
    </location>
</feature>